<reference evidence="1" key="1">
    <citation type="submission" date="2023-02" db="EMBL/GenBank/DDBJ databases">
        <title>Genome of toxic invasive species Heracleum sosnowskyi carries increased number of genes despite the absence of recent whole-genome duplications.</title>
        <authorList>
            <person name="Schelkunov M."/>
            <person name="Shtratnikova V."/>
            <person name="Makarenko M."/>
            <person name="Klepikova A."/>
            <person name="Omelchenko D."/>
            <person name="Novikova G."/>
            <person name="Obukhova E."/>
            <person name="Bogdanov V."/>
            <person name="Penin A."/>
            <person name="Logacheva M."/>
        </authorList>
    </citation>
    <scope>NUCLEOTIDE SEQUENCE</scope>
    <source>
        <strain evidence="1">Hsosn_3</strain>
        <tissue evidence="1">Leaf</tissue>
    </source>
</reference>
<proteinExistence type="predicted"/>
<dbReference type="Proteomes" id="UP001237642">
    <property type="component" value="Unassembled WGS sequence"/>
</dbReference>
<comment type="caution">
    <text evidence="1">The sequence shown here is derived from an EMBL/GenBank/DDBJ whole genome shotgun (WGS) entry which is preliminary data.</text>
</comment>
<reference evidence="1" key="2">
    <citation type="submission" date="2023-05" db="EMBL/GenBank/DDBJ databases">
        <authorList>
            <person name="Schelkunov M.I."/>
        </authorList>
    </citation>
    <scope>NUCLEOTIDE SEQUENCE</scope>
    <source>
        <strain evidence="1">Hsosn_3</strain>
        <tissue evidence="1">Leaf</tissue>
    </source>
</reference>
<protein>
    <submittedName>
        <fullName evidence="1">Uncharacterized protein</fullName>
    </submittedName>
</protein>
<evidence type="ECO:0000313" key="2">
    <source>
        <dbReference type="Proteomes" id="UP001237642"/>
    </source>
</evidence>
<sequence length="126" mass="14410">MKLFCHCCPFNKAETSMSYSTMHSRMENLEYLAWEIQKRRFKFDRIYAPTIKGHPLDSILTFVAATFIKSLLTSSSNIVSGVDWITMLDEEVNRDLINVVATNVRILPFMLIIAAADQIYIASRGI</sequence>
<dbReference type="EMBL" id="JAUIZM010000011">
    <property type="protein sequence ID" value="KAK1354574.1"/>
    <property type="molecule type" value="Genomic_DNA"/>
</dbReference>
<keyword evidence="2" id="KW-1185">Reference proteome</keyword>
<dbReference type="AlphaFoldDB" id="A0AAD8LZY2"/>
<gene>
    <name evidence="1" type="ORF">POM88_047830</name>
</gene>
<organism evidence="1 2">
    <name type="scientific">Heracleum sosnowskyi</name>
    <dbReference type="NCBI Taxonomy" id="360622"/>
    <lineage>
        <taxon>Eukaryota</taxon>
        <taxon>Viridiplantae</taxon>
        <taxon>Streptophyta</taxon>
        <taxon>Embryophyta</taxon>
        <taxon>Tracheophyta</taxon>
        <taxon>Spermatophyta</taxon>
        <taxon>Magnoliopsida</taxon>
        <taxon>eudicotyledons</taxon>
        <taxon>Gunneridae</taxon>
        <taxon>Pentapetalae</taxon>
        <taxon>asterids</taxon>
        <taxon>campanulids</taxon>
        <taxon>Apiales</taxon>
        <taxon>Apiaceae</taxon>
        <taxon>Apioideae</taxon>
        <taxon>apioid superclade</taxon>
        <taxon>Tordylieae</taxon>
        <taxon>Tordyliinae</taxon>
        <taxon>Heracleum</taxon>
    </lineage>
</organism>
<accession>A0AAD8LZY2</accession>
<evidence type="ECO:0000313" key="1">
    <source>
        <dbReference type="EMBL" id="KAK1354574.1"/>
    </source>
</evidence>
<name>A0AAD8LZY2_9APIA</name>